<keyword evidence="3" id="KW-1133">Transmembrane helix</keyword>
<comment type="caution">
    <text evidence="4">The sequence shown here is derived from an EMBL/GenBank/DDBJ whole genome shotgun (WGS) entry which is preliminary data.</text>
</comment>
<feature type="coiled-coil region" evidence="1">
    <location>
        <begin position="329"/>
        <end position="401"/>
    </location>
</feature>
<organism evidence="4 5">
    <name type="scientific">Pseudovibrio exalbescens</name>
    <dbReference type="NCBI Taxonomy" id="197461"/>
    <lineage>
        <taxon>Bacteria</taxon>
        <taxon>Pseudomonadati</taxon>
        <taxon>Pseudomonadota</taxon>
        <taxon>Alphaproteobacteria</taxon>
        <taxon>Hyphomicrobiales</taxon>
        <taxon>Stappiaceae</taxon>
        <taxon>Pseudovibrio</taxon>
    </lineage>
</organism>
<accession>A0A1U7JM04</accession>
<keyword evidence="3" id="KW-0472">Membrane</keyword>
<dbReference type="Gene3D" id="1.10.287.1490">
    <property type="match status" value="1"/>
</dbReference>
<dbReference type="EMBL" id="LVVZ01000004">
    <property type="protein sequence ID" value="OKL45718.1"/>
    <property type="molecule type" value="Genomic_DNA"/>
</dbReference>
<feature type="coiled-coil region" evidence="1">
    <location>
        <begin position="222"/>
        <end position="298"/>
    </location>
</feature>
<reference evidence="4 5" key="1">
    <citation type="submission" date="2016-03" db="EMBL/GenBank/DDBJ databases">
        <title>Genome sequence of Nesiotobacter sp. nov., a moderately halophilic alphaproteobacterium isolated from the Yellow Sea, China.</title>
        <authorList>
            <person name="Zhang G."/>
            <person name="Zhang R."/>
        </authorList>
    </citation>
    <scope>NUCLEOTIDE SEQUENCE [LARGE SCALE GENOMIC DNA]</scope>
    <source>
        <strain evidence="4 5">WB1-6</strain>
    </source>
</reference>
<keyword evidence="3" id="KW-0812">Transmembrane</keyword>
<feature type="transmembrane region" description="Helical" evidence="3">
    <location>
        <begin position="431"/>
        <end position="455"/>
    </location>
</feature>
<feature type="region of interest" description="Disordered" evidence="2">
    <location>
        <begin position="483"/>
        <end position="502"/>
    </location>
</feature>
<feature type="transmembrane region" description="Helical" evidence="3">
    <location>
        <begin position="25"/>
        <end position="42"/>
    </location>
</feature>
<evidence type="ECO:0000313" key="4">
    <source>
        <dbReference type="EMBL" id="OKL45718.1"/>
    </source>
</evidence>
<sequence>MNDAQSRSLKDIALLVLYSAWRRRYVICVPLLVLPILAYFIADYAPKRYQATMTILVQEPARLNPFLEDLAIGPNLKERMPALDALLHSEHVLGKVLQDVGEITPATPQRQRELMVRQLSSAISAQLVGTDLVQLTITSGDPNGLARKLEAIGDRFLERLLSPEQTAVDKSGAFLADQLAQQRAILQGRENELAEFKSAHADKLPSVYTANVQRLVDLRGELDSKMVALASAEAQLAHLRKRLASTNPAVGHLEEQIIEQTSRLANLRSRYTEAHSAVRDAEQKLQQLTEQRKILFETATDLSDTDLDRLWNMAAGQQINPEQKTIPLLVSQMQALHEAENNRAALSKDVALVQENIAELETSIAEFGPIEKQMNRLEREIELAQETYRELSRRFEMAEVTSALGRYEAPERVQVVSAPEDPTAPITPGKVIFVGGGIFAALLLGCGLAVVFELLDPTLRRQEDFLNLATGVPIITRVPKQRTDDLSGFTQKDHQEPDKHAA</sequence>
<evidence type="ECO:0000313" key="5">
    <source>
        <dbReference type="Proteomes" id="UP000185783"/>
    </source>
</evidence>
<evidence type="ECO:0000256" key="1">
    <source>
        <dbReference type="SAM" id="Coils"/>
    </source>
</evidence>
<dbReference type="InterPro" id="IPR050445">
    <property type="entry name" value="Bact_polysacc_biosynth/exp"/>
</dbReference>
<dbReference type="STRING" id="197461.A3843_01930"/>
<protein>
    <submittedName>
        <fullName evidence="4">Uncharacterized protein</fullName>
    </submittedName>
</protein>
<name>A0A1U7JM04_9HYPH</name>
<gene>
    <name evidence="4" type="ORF">A3843_01930</name>
</gene>
<dbReference type="Proteomes" id="UP000185783">
    <property type="component" value="Unassembled WGS sequence"/>
</dbReference>
<keyword evidence="5" id="KW-1185">Reference proteome</keyword>
<evidence type="ECO:0000256" key="2">
    <source>
        <dbReference type="SAM" id="MobiDB-lite"/>
    </source>
</evidence>
<dbReference type="PANTHER" id="PTHR32309">
    <property type="entry name" value="TYROSINE-PROTEIN KINASE"/>
    <property type="match status" value="1"/>
</dbReference>
<proteinExistence type="predicted"/>
<dbReference type="PANTHER" id="PTHR32309:SF31">
    <property type="entry name" value="CAPSULAR EXOPOLYSACCHARIDE FAMILY"/>
    <property type="match status" value="1"/>
</dbReference>
<dbReference type="RefSeq" id="WP_028483091.1">
    <property type="nucleotide sequence ID" value="NZ_LVVZ01000004.1"/>
</dbReference>
<keyword evidence="1" id="KW-0175">Coiled coil</keyword>
<dbReference type="AlphaFoldDB" id="A0A1U7JM04"/>
<evidence type="ECO:0000256" key="3">
    <source>
        <dbReference type="SAM" id="Phobius"/>
    </source>
</evidence>